<gene>
    <name evidence="2" type="ORF">LCGC14_0684630</name>
</gene>
<organism evidence="2">
    <name type="scientific">marine sediment metagenome</name>
    <dbReference type="NCBI Taxonomy" id="412755"/>
    <lineage>
        <taxon>unclassified sequences</taxon>
        <taxon>metagenomes</taxon>
        <taxon>ecological metagenomes</taxon>
    </lineage>
</organism>
<dbReference type="EMBL" id="LAZR01001399">
    <property type="protein sequence ID" value="KKN45277.1"/>
    <property type="molecule type" value="Genomic_DNA"/>
</dbReference>
<proteinExistence type="predicted"/>
<name>A0A0F9R7K1_9ZZZZ</name>
<dbReference type="InterPro" id="IPR027417">
    <property type="entry name" value="P-loop_NTPase"/>
</dbReference>
<accession>A0A0F9R7K1</accession>
<dbReference type="AlphaFoldDB" id="A0A0F9R7K1"/>
<reference evidence="2" key="1">
    <citation type="journal article" date="2015" name="Nature">
        <title>Complex archaea that bridge the gap between prokaryotes and eukaryotes.</title>
        <authorList>
            <person name="Spang A."/>
            <person name="Saw J.H."/>
            <person name="Jorgensen S.L."/>
            <person name="Zaremba-Niedzwiedzka K."/>
            <person name="Martijn J."/>
            <person name="Lind A.E."/>
            <person name="van Eijk R."/>
            <person name="Schleper C."/>
            <person name="Guy L."/>
            <person name="Ettema T.J."/>
        </authorList>
    </citation>
    <scope>NUCLEOTIDE SEQUENCE</scope>
</reference>
<dbReference type="PANTHER" id="PTHR39184:SF1">
    <property type="entry name" value="PBSX PHAGE TERMINASE LARGE SUBUNIT"/>
    <property type="match status" value="1"/>
</dbReference>
<sequence>MAVDFCLTRVFNETLDAWLEGKRRVLHQGGTSSTKTYSILQLLKMIAEEAKELLLITVVSQSLPHLKLGAITDFFNILGETPDKNNPNWRMTDFIYQRPDWKGKVQFMGAEDPGKASGPRRQVLFINEGNNVPWVTARALDVRTDIFTIVDWNPVGEFWVHEYLSGSDVIPGWIHDRENNAYVHSTYLDANVNGVSVLPQSVIDRIEANKNDPNWWRVFGEGLTGKIEELVHPNYETVDKLPDGYYFYGLDFGFSNDPTVLTKHCFIGDALYSQELLYKVGMTNDAIARQMDLLKVGKFSDEIWADSAEPKSIKEIADKGFYINPCEKGPGSVEYGIQKVNQFRQFWTKDSINCTKEQDNYRFIKKVTDGGREYISDDTTHFFSHGMDSRRYAVMSHVPLYTGRLAPAVNY</sequence>
<dbReference type="InterPro" id="IPR035413">
    <property type="entry name" value="Terminase_L_C"/>
</dbReference>
<feature type="domain" description="Phage terminase large subunit C-terminal" evidence="1">
    <location>
        <begin position="251"/>
        <end position="364"/>
    </location>
</feature>
<protein>
    <recommendedName>
        <fullName evidence="1">Phage terminase large subunit C-terminal domain-containing protein</fullName>
    </recommendedName>
</protein>
<dbReference type="Pfam" id="PF17288">
    <property type="entry name" value="Terminase_3C"/>
    <property type="match status" value="1"/>
</dbReference>
<dbReference type="Gene3D" id="3.30.420.280">
    <property type="match status" value="1"/>
</dbReference>
<dbReference type="InterPro" id="IPR052380">
    <property type="entry name" value="Viral_DNA_packaging_terminase"/>
</dbReference>
<dbReference type="PANTHER" id="PTHR39184">
    <property type="match status" value="1"/>
</dbReference>
<evidence type="ECO:0000259" key="1">
    <source>
        <dbReference type="Pfam" id="PF17288"/>
    </source>
</evidence>
<evidence type="ECO:0000313" key="2">
    <source>
        <dbReference type="EMBL" id="KKN45277.1"/>
    </source>
</evidence>
<dbReference type="Gene3D" id="3.40.50.300">
    <property type="entry name" value="P-loop containing nucleotide triphosphate hydrolases"/>
    <property type="match status" value="1"/>
</dbReference>
<comment type="caution">
    <text evidence="2">The sequence shown here is derived from an EMBL/GenBank/DDBJ whole genome shotgun (WGS) entry which is preliminary data.</text>
</comment>